<dbReference type="InterPro" id="IPR018108">
    <property type="entry name" value="MCP_transmembrane"/>
</dbReference>
<evidence type="ECO:0000256" key="7">
    <source>
        <dbReference type="ARBA" id="ARBA00022989"/>
    </source>
</evidence>
<proteinExistence type="inferred from homology"/>
<dbReference type="PANTHER" id="PTHR45758:SF20">
    <property type="entry name" value="MITOFERRIN-2"/>
    <property type="match status" value="1"/>
</dbReference>
<evidence type="ECO:0000256" key="1">
    <source>
        <dbReference type="ARBA" id="ARBA00004448"/>
    </source>
</evidence>
<name>A0ABQ9FM79_TEGGR</name>
<keyword evidence="15" id="KW-1185">Reference proteome</keyword>
<keyword evidence="11 12" id="KW-0472">Membrane</keyword>
<keyword evidence="10" id="KW-0496">Mitochondrion</keyword>
<protein>
    <recommendedName>
        <fullName evidence="16">Mitoferrin-1</fullName>
    </recommendedName>
</protein>
<evidence type="ECO:0000256" key="2">
    <source>
        <dbReference type="ARBA" id="ARBA00006375"/>
    </source>
</evidence>
<dbReference type="PROSITE" id="PS50920">
    <property type="entry name" value="SOLCAR"/>
    <property type="match status" value="3"/>
</dbReference>
<reference evidence="14 15" key="1">
    <citation type="submission" date="2022-12" db="EMBL/GenBank/DDBJ databases">
        <title>Chromosome-level genome of Tegillarca granosa.</title>
        <authorList>
            <person name="Kim J."/>
        </authorList>
    </citation>
    <scope>NUCLEOTIDE SEQUENCE [LARGE SCALE GENOMIC DNA]</scope>
    <source>
        <strain evidence="14">Teg-2019</strain>
        <tissue evidence="14">Adductor muscle</tissue>
    </source>
</reference>
<keyword evidence="8" id="KW-0408">Iron</keyword>
<dbReference type="Pfam" id="PF00153">
    <property type="entry name" value="Mito_carr"/>
    <property type="match status" value="3"/>
</dbReference>
<feature type="repeat" description="Solcar" evidence="12">
    <location>
        <begin position="16"/>
        <end position="104"/>
    </location>
</feature>
<keyword evidence="7" id="KW-1133">Transmembrane helix</keyword>
<evidence type="ECO:0000256" key="13">
    <source>
        <dbReference type="RuleBase" id="RU000488"/>
    </source>
</evidence>
<evidence type="ECO:0000256" key="12">
    <source>
        <dbReference type="PROSITE-ProRule" id="PRU00282"/>
    </source>
</evidence>
<evidence type="ECO:0000313" key="14">
    <source>
        <dbReference type="EMBL" id="KAJ8317052.1"/>
    </source>
</evidence>
<keyword evidence="6" id="KW-0999">Mitochondrion inner membrane</keyword>
<organism evidence="14 15">
    <name type="scientific">Tegillarca granosa</name>
    <name type="common">Malaysian cockle</name>
    <name type="synonym">Anadara granosa</name>
    <dbReference type="NCBI Taxonomy" id="220873"/>
    <lineage>
        <taxon>Eukaryota</taxon>
        <taxon>Metazoa</taxon>
        <taxon>Spiralia</taxon>
        <taxon>Lophotrochozoa</taxon>
        <taxon>Mollusca</taxon>
        <taxon>Bivalvia</taxon>
        <taxon>Autobranchia</taxon>
        <taxon>Pteriomorphia</taxon>
        <taxon>Arcoida</taxon>
        <taxon>Arcoidea</taxon>
        <taxon>Arcidae</taxon>
        <taxon>Tegillarca</taxon>
    </lineage>
</organism>
<comment type="similarity">
    <text evidence="2 13">Belongs to the mitochondrial carrier (TC 2.A.29) family.</text>
</comment>
<gene>
    <name evidence="14" type="ORF">KUTeg_004956</name>
</gene>
<dbReference type="EMBL" id="JARBDR010000246">
    <property type="protein sequence ID" value="KAJ8317052.1"/>
    <property type="molecule type" value="Genomic_DNA"/>
</dbReference>
<keyword evidence="5 12" id="KW-0812">Transmembrane</keyword>
<dbReference type="Proteomes" id="UP001217089">
    <property type="component" value="Unassembled WGS sequence"/>
</dbReference>
<evidence type="ECO:0000313" key="15">
    <source>
        <dbReference type="Proteomes" id="UP001217089"/>
    </source>
</evidence>
<keyword evidence="3 13" id="KW-0813">Transport</keyword>
<evidence type="ECO:0000256" key="5">
    <source>
        <dbReference type="ARBA" id="ARBA00022692"/>
    </source>
</evidence>
<keyword evidence="9" id="KW-0406">Ion transport</keyword>
<evidence type="ECO:0000256" key="11">
    <source>
        <dbReference type="ARBA" id="ARBA00023136"/>
    </source>
</evidence>
<keyword evidence="4" id="KW-0410">Iron transport</keyword>
<feature type="repeat" description="Solcar" evidence="12">
    <location>
        <begin position="111"/>
        <end position="195"/>
    </location>
</feature>
<feature type="repeat" description="Solcar" evidence="12">
    <location>
        <begin position="202"/>
        <end position="293"/>
    </location>
</feature>
<dbReference type="Gene3D" id="1.50.40.10">
    <property type="entry name" value="Mitochondrial carrier domain"/>
    <property type="match status" value="2"/>
</dbReference>
<dbReference type="InterPro" id="IPR023395">
    <property type="entry name" value="MCP_dom_sf"/>
</dbReference>
<evidence type="ECO:0000256" key="6">
    <source>
        <dbReference type="ARBA" id="ARBA00022792"/>
    </source>
</evidence>
<evidence type="ECO:0008006" key="16">
    <source>
        <dbReference type="Google" id="ProtNLM"/>
    </source>
</evidence>
<comment type="subcellular location">
    <subcellularLocation>
        <location evidence="1">Mitochondrion inner membrane</location>
        <topology evidence="1">Multi-pass membrane protein</topology>
    </subcellularLocation>
</comment>
<dbReference type="PANTHER" id="PTHR45758">
    <property type="entry name" value="MITOFERRIN-1-RELATED"/>
    <property type="match status" value="1"/>
</dbReference>
<evidence type="ECO:0000256" key="10">
    <source>
        <dbReference type="ARBA" id="ARBA00023128"/>
    </source>
</evidence>
<accession>A0ABQ9FM79</accession>
<evidence type="ECO:0000256" key="9">
    <source>
        <dbReference type="ARBA" id="ARBA00023065"/>
    </source>
</evidence>
<sequence length="320" mass="35648">MDIEPDDPYESLPESSAAVTHMMAGAAAGIMEHCVMYPVDCVKTRMQCLVPDPRADYRSVPDAFYKIVRFEGMKNTVRGISVVVGGAGPAHALYFACYEKLKKTISGGRQGNHFAHGVAGCVATLIHDAVMNPVDVIKQRMQMFNSPYQTCRLCTKQVYQEEGFRAFYRSYTTQLTMNIPFQCVHFMTYEIMQDLLNKDRKYDPLSHVISGATAGASAAVITMPLDVCKTLLNTQEHCARTQLSYVNGMISAFRTVYEFQGLSGFFRGLTARVLFQMPATAISWSVYEFFKFFLTKKPADIDDNKYMSGISVQASSSSSS</sequence>
<evidence type="ECO:0000256" key="8">
    <source>
        <dbReference type="ARBA" id="ARBA00023004"/>
    </source>
</evidence>
<evidence type="ECO:0000256" key="3">
    <source>
        <dbReference type="ARBA" id="ARBA00022448"/>
    </source>
</evidence>
<dbReference type="SUPFAM" id="SSF103506">
    <property type="entry name" value="Mitochondrial carrier"/>
    <property type="match status" value="1"/>
</dbReference>
<comment type="caution">
    <text evidence="14">The sequence shown here is derived from an EMBL/GenBank/DDBJ whole genome shotgun (WGS) entry which is preliminary data.</text>
</comment>
<evidence type="ECO:0000256" key="4">
    <source>
        <dbReference type="ARBA" id="ARBA00022496"/>
    </source>
</evidence>